<dbReference type="InterPro" id="IPR022052">
    <property type="entry name" value="Histone-bd_RBBP4-like_N"/>
</dbReference>
<feature type="domain" description="Histone-binding protein RBBP4-like N-terminal" evidence="5">
    <location>
        <begin position="25"/>
        <end position="98"/>
    </location>
</feature>
<dbReference type="Gene3D" id="2.130.10.10">
    <property type="entry name" value="YVTN repeat-like/Quinoprotein amine dehydrogenase"/>
    <property type="match status" value="1"/>
</dbReference>
<dbReference type="PANTHER" id="PTHR22850">
    <property type="entry name" value="WD40 REPEAT FAMILY"/>
    <property type="match status" value="1"/>
</dbReference>
<accession>A0AAX4H5F6</accession>
<dbReference type="InterPro" id="IPR001680">
    <property type="entry name" value="WD40_rpt"/>
</dbReference>
<dbReference type="PROSITE" id="PS50082">
    <property type="entry name" value="WD_REPEATS_2"/>
    <property type="match status" value="1"/>
</dbReference>
<name>A0AAX4H5F6_9ASCO</name>
<dbReference type="GeneID" id="88172033"/>
<reference evidence="6 7" key="1">
    <citation type="submission" date="2023-10" db="EMBL/GenBank/DDBJ databases">
        <title>Draft Genome Sequence of Candida saopaulonensis from a very Premature Infant with Sepsis.</title>
        <authorList>
            <person name="Ning Y."/>
            <person name="Dai R."/>
            <person name="Xiao M."/>
            <person name="Xu Y."/>
            <person name="Yan Q."/>
            <person name="Zhang L."/>
        </authorList>
    </citation>
    <scope>NUCLEOTIDE SEQUENCE [LARGE SCALE GENOMIC DNA]</scope>
    <source>
        <strain evidence="6 7">19XY460</strain>
    </source>
</reference>
<dbReference type="InterPro" id="IPR015943">
    <property type="entry name" value="WD40/YVTN_repeat-like_dom_sf"/>
</dbReference>
<dbReference type="GO" id="GO:0006325">
    <property type="term" value="P:chromatin organization"/>
    <property type="evidence" value="ECO:0007669"/>
    <property type="project" value="UniProtKB-KW"/>
</dbReference>
<keyword evidence="3" id="KW-0156">Chromatin regulator</keyword>
<dbReference type="EMBL" id="CP138894">
    <property type="protein sequence ID" value="WPK23720.1"/>
    <property type="molecule type" value="Genomic_DNA"/>
</dbReference>
<evidence type="ECO:0000256" key="2">
    <source>
        <dbReference type="ARBA" id="ARBA00022737"/>
    </source>
</evidence>
<keyword evidence="7" id="KW-1185">Reference proteome</keyword>
<dbReference type="AlphaFoldDB" id="A0AAX4H5F6"/>
<organism evidence="6 7">
    <name type="scientific">Australozyma saopauloensis</name>
    <dbReference type="NCBI Taxonomy" id="291208"/>
    <lineage>
        <taxon>Eukaryota</taxon>
        <taxon>Fungi</taxon>
        <taxon>Dikarya</taxon>
        <taxon>Ascomycota</taxon>
        <taxon>Saccharomycotina</taxon>
        <taxon>Pichiomycetes</taxon>
        <taxon>Metschnikowiaceae</taxon>
        <taxon>Australozyma</taxon>
    </lineage>
</organism>
<keyword evidence="2" id="KW-0677">Repeat</keyword>
<dbReference type="KEGG" id="asau:88172033"/>
<evidence type="ECO:0000313" key="6">
    <source>
        <dbReference type="EMBL" id="WPK23720.1"/>
    </source>
</evidence>
<evidence type="ECO:0000256" key="3">
    <source>
        <dbReference type="ARBA" id="ARBA00022853"/>
    </source>
</evidence>
<dbReference type="Pfam" id="PF12265">
    <property type="entry name" value="CAF1C_H4-bd"/>
    <property type="match status" value="1"/>
</dbReference>
<dbReference type="RefSeq" id="XP_062876106.1">
    <property type="nucleotide sequence ID" value="XM_063020036.1"/>
</dbReference>
<dbReference type="SUPFAM" id="SSF50978">
    <property type="entry name" value="WD40 repeat-like"/>
    <property type="match status" value="1"/>
</dbReference>
<dbReference type="SMART" id="SM00320">
    <property type="entry name" value="WD40"/>
    <property type="match status" value="6"/>
</dbReference>
<gene>
    <name evidence="6" type="ORF">PUMCH_000965</name>
</gene>
<sequence>MDSSKMDVDPPLEELEAIDTKTQHRYRVFKKNSPFLYDYLFTSSLLWPSLTVLFFPDLELPSNDANTTNNAKNALNFVTQRLLIGTFTTGQAIDAIAIDLFAYHNSLNQNINIDQWNYNQEKQEFELTTIPKTKLNRLQTIYHDGDVNKLAYMPQNPDVIASVNNVGDLLIYNRTKHSTIKKATDELKANVPELRLVEQKGGSCAEIFAVDWNKQKEGLIVSGTMDGQLNVHDIRADYDKRESGCIKPFWNRNDPEGINDVEWVPDHDSLFVSGDESGRIAFTDIRLENHSPISVKKTGNAINSISINPHESFCLATGDSNGVIDLWDLRNLNTNIRQISRHTDSITQLKWHPTFKSVLGSSSADRLVKLYNVANTTESLLFTHEGHMLGVNDFDWSKHVDWMVASVADDNSVHIWQPASHLLPTFG</sequence>
<dbReference type="Proteomes" id="UP001338582">
    <property type="component" value="Chromosome 1"/>
</dbReference>
<evidence type="ECO:0000259" key="5">
    <source>
        <dbReference type="Pfam" id="PF12265"/>
    </source>
</evidence>
<evidence type="ECO:0000256" key="1">
    <source>
        <dbReference type="ARBA" id="ARBA00022574"/>
    </source>
</evidence>
<evidence type="ECO:0000313" key="7">
    <source>
        <dbReference type="Proteomes" id="UP001338582"/>
    </source>
</evidence>
<evidence type="ECO:0000256" key="4">
    <source>
        <dbReference type="PROSITE-ProRule" id="PRU00221"/>
    </source>
</evidence>
<keyword evidence="1 4" id="KW-0853">WD repeat</keyword>
<dbReference type="Pfam" id="PF00400">
    <property type="entry name" value="WD40"/>
    <property type="match status" value="3"/>
</dbReference>
<dbReference type="InterPro" id="IPR050459">
    <property type="entry name" value="WD_repeat_RBAP46/RBAP48/MSI1"/>
</dbReference>
<dbReference type="InterPro" id="IPR036322">
    <property type="entry name" value="WD40_repeat_dom_sf"/>
</dbReference>
<feature type="repeat" description="WD" evidence="4">
    <location>
        <begin position="339"/>
        <end position="381"/>
    </location>
</feature>
<proteinExistence type="predicted"/>
<protein>
    <recommendedName>
        <fullName evidence="5">Histone-binding protein RBBP4-like N-terminal domain-containing protein</fullName>
    </recommendedName>
</protein>